<dbReference type="OrthoDB" id="5945655at2759"/>
<feature type="non-terminal residue" evidence="1">
    <location>
        <position position="1"/>
    </location>
</feature>
<proteinExistence type="predicted"/>
<gene>
    <name evidence="1" type="ORF">YQE_06032</name>
</gene>
<dbReference type="HOGENOM" id="CLU_2851975_0_0_1"/>
<protein>
    <submittedName>
        <fullName evidence="1">Uncharacterized protein</fullName>
    </submittedName>
</protein>
<dbReference type="AlphaFoldDB" id="N6UA42"/>
<organism evidence="1">
    <name type="scientific">Dendroctonus ponderosae</name>
    <name type="common">Mountain pine beetle</name>
    <dbReference type="NCBI Taxonomy" id="77166"/>
    <lineage>
        <taxon>Eukaryota</taxon>
        <taxon>Metazoa</taxon>
        <taxon>Ecdysozoa</taxon>
        <taxon>Arthropoda</taxon>
        <taxon>Hexapoda</taxon>
        <taxon>Insecta</taxon>
        <taxon>Pterygota</taxon>
        <taxon>Neoptera</taxon>
        <taxon>Endopterygota</taxon>
        <taxon>Coleoptera</taxon>
        <taxon>Polyphaga</taxon>
        <taxon>Cucujiformia</taxon>
        <taxon>Curculionidae</taxon>
        <taxon>Scolytinae</taxon>
        <taxon>Dendroctonus</taxon>
    </lineage>
</organism>
<sequence>MADKNRCRSERKNGVIEQLGFPATLSTILNLTPTAHKERCMKMDFFVDKQKELCAKYDKILPVPS</sequence>
<evidence type="ECO:0000313" key="1">
    <source>
        <dbReference type="EMBL" id="ENN77506.1"/>
    </source>
</evidence>
<dbReference type="EMBL" id="KB740945">
    <property type="protein sequence ID" value="ENN77506.1"/>
    <property type="molecule type" value="Genomic_DNA"/>
</dbReference>
<accession>N6UA42</accession>
<reference evidence="1" key="1">
    <citation type="journal article" date="2013" name="Genome Biol.">
        <title>Draft genome of the mountain pine beetle, Dendroctonus ponderosae Hopkins, a major forest pest.</title>
        <authorList>
            <person name="Keeling C.I."/>
            <person name="Yuen M.M."/>
            <person name="Liao N.Y."/>
            <person name="Docking T.R."/>
            <person name="Chan S.K."/>
            <person name="Taylor G.A."/>
            <person name="Palmquist D.L."/>
            <person name="Jackman S.D."/>
            <person name="Nguyen A."/>
            <person name="Li M."/>
            <person name="Henderson H."/>
            <person name="Janes J.K."/>
            <person name="Zhao Y."/>
            <person name="Pandoh P."/>
            <person name="Moore R."/>
            <person name="Sperling F.A."/>
            <person name="Huber D.P."/>
            <person name="Birol I."/>
            <person name="Jones S.J."/>
            <person name="Bohlmann J."/>
        </authorList>
    </citation>
    <scope>NUCLEOTIDE SEQUENCE</scope>
</reference>
<name>N6UA42_DENPD</name>